<protein>
    <recommendedName>
        <fullName evidence="2">Aminoglycoside phosphotransferase domain-containing protein</fullName>
    </recommendedName>
</protein>
<dbReference type="InterPro" id="IPR002575">
    <property type="entry name" value="Aminoglycoside_PTrfase"/>
</dbReference>
<dbReference type="EMBL" id="WNWR01000224">
    <property type="protein sequence ID" value="KAE9987907.1"/>
    <property type="molecule type" value="Genomic_DNA"/>
</dbReference>
<keyword evidence="6" id="KW-1185">Reference proteome</keyword>
<dbReference type="Gene3D" id="3.90.1200.10">
    <property type="match status" value="1"/>
</dbReference>
<dbReference type="InterPro" id="IPR011009">
    <property type="entry name" value="Kinase-like_dom_sf"/>
</dbReference>
<dbReference type="Proteomes" id="UP000447873">
    <property type="component" value="Unassembled WGS sequence"/>
</dbReference>
<evidence type="ECO:0000313" key="4">
    <source>
        <dbReference type="EMBL" id="KAE9987907.1"/>
    </source>
</evidence>
<reference evidence="3 5" key="1">
    <citation type="submission" date="2018-12" db="EMBL/GenBank/DDBJ databases">
        <title>Venturia inaequalis Genome Resource.</title>
        <authorList>
            <person name="Lichtner F.J."/>
        </authorList>
    </citation>
    <scope>NUCLEOTIDE SEQUENCE [LARGE SCALE GENOMIC DNA]</scope>
    <source>
        <strain evidence="3 5">120213</strain>
        <strain evidence="4 6">DMI_063113</strain>
    </source>
</reference>
<feature type="compositionally biased region" description="Basic residues" evidence="1">
    <location>
        <begin position="258"/>
        <end position="267"/>
    </location>
</feature>
<comment type="caution">
    <text evidence="3">The sequence shown here is derived from an EMBL/GenBank/DDBJ whole genome shotgun (WGS) entry which is preliminary data.</text>
</comment>
<accession>A0A8H3UV19</accession>
<dbReference type="Pfam" id="PF01636">
    <property type="entry name" value="APH"/>
    <property type="match status" value="1"/>
</dbReference>
<dbReference type="Proteomes" id="UP000490939">
    <property type="component" value="Unassembled WGS sequence"/>
</dbReference>
<feature type="domain" description="Aminoglycoside phosphotransferase" evidence="2">
    <location>
        <begin position="41"/>
        <end position="212"/>
    </location>
</feature>
<sequence length="277" mass="31217">MEGDLDYNTASIEELVDFCRASAHRALPGSSHVIRLSQTTVAKFGTGVRQAEADNQEVAFRLLNPHIVRIPQVFRFVKHQIGPDTEEGYLIMEYIDGQAPKPDSYIDLTTRLLPILKQFRTIQSDIPGALGGGPAYGIFWENDFPKFSSRDEFDAWINKRLLNQRNSILGQSLSICHMDLAPRNILELPDRSICLLDWANAGFYPPVFEEVILRLQPAYNQEITFYESLAKSIFEDEAQLGSPTSISNRPPSLVRIVRRSGRKKRSSSNKAGIPKPI</sequence>
<evidence type="ECO:0000313" key="3">
    <source>
        <dbReference type="EMBL" id="KAE9976198.1"/>
    </source>
</evidence>
<dbReference type="SUPFAM" id="SSF56112">
    <property type="entry name" value="Protein kinase-like (PK-like)"/>
    <property type="match status" value="1"/>
</dbReference>
<evidence type="ECO:0000259" key="2">
    <source>
        <dbReference type="Pfam" id="PF01636"/>
    </source>
</evidence>
<dbReference type="PANTHER" id="PTHR21310:SF39">
    <property type="entry name" value="AMINOGLYCOSIDE PHOSPHOTRANSFERASE DOMAIN-CONTAINING PROTEIN"/>
    <property type="match status" value="1"/>
</dbReference>
<dbReference type="EMBL" id="WNWS01000179">
    <property type="protein sequence ID" value="KAE9976198.1"/>
    <property type="molecule type" value="Genomic_DNA"/>
</dbReference>
<feature type="region of interest" description="Disordered" evidence="1">
    <location>
        <begin position="258"/>
        <end position="277"/>
    </location>
</feature>
<proteinExistence type="predicted"/>
<gene>
    <name evidence="4" type="ORF">EG327_003593</name>
    <name evidence="3" type="ORF">EG328_002750</name>
</gene>
<evidence type="ECO:0000313" key="5">
    <source>
        <dbReference type="Proteomes" id="UP000447873"/>
    </source>
</evidence>
<evidence type="ECO:0000256" key="1">
    <source>
        <dbReference type="SAM" id="MobiDB-lite"/>
    </source>
</evidence>
<dbReference type="AlphaFoldDB" id="A0A8H3UV19"/>
<name>A0A8H3UV19_VENIN</name>
<dbReference type="OrthoDB" id="3250044at2759"/>
<dbReference type="InterPro" id="IPR051678">
    <property type="entry name" value="AGP_Transferase"/>
</dbReference>
<evidence type="ECO:0000313" key="6">
    <source>
        <dbReference type="Proteomes" id="UP000490939"/>
    </source>
</evidence>
<organism evidence="3 5">
    <name type="scientific">Venturia inaequalis</name>
    <name type="common">Apple scab fungus</name>
    <dbReference type="NCBI Taxonomy" id="5025"/>
    <lineage>
        <taxon>Eukaryota</taxon>
        <taxon>Fungi</taxon>
        <taxon>Dikarya</taxon>
        <taxon>Ascomycota</taxon>
        <taxon>Pezizomycotina</taxon>
        <taxon>Dothideomycetes</taxon>
        <taxon>Pleosporomycetidae</taxon>
        <taxon>Venturiales</taxon>
        <taxon>Venturiaceae</taxon>
        <taxon>Venturia</taxon>
    </lineage>
</organism>
<dbReference type="PANTHER" id="PTHR21310">
    <property type="entry name" value="AMINOGLYCOSIDE PHOSPHOTRANSFERASE-RELATED-RELATED"/>
    <property type="match status" value="1"/>
</dbReference>